<feature type="domain" description="Magnetosome protein MamS/MamX" evidence="2">
    <location>
        <begin position="53"/>
        <end position="133"/>
    </location>
</feature>
<feature type="signal peptide" evidence="1">
    <location>
        <begin position="1"/>
        <end position="27"/>
    </location>
</feature>
<dbReference type="Proteomes" id="UP000288096">
    <property type="component" value="Unassembled WGS sequence"/>
</dbReference>
<evidence type="ECO:0000259" key="2">
    <source>
        <dbReference type="Pfam" id="PF26390"/>
    </source>
</evidence>
<proteinExistence type="predicted"/>
<sequence length="163" mass="18247">MKKSRKYMLVLSLAIIGLLMCSASGYAGEKKEMGGWELDGDYNKHYKNSERDRLKGYAEGIEEVIPLPGMSPGVALLVKDSDGEKVTVHLGPKWFVDPDGIGVRKGDKVKIKGVWAEIGGKEVFMAAKVKKGEFEEYKVRRTKDGFPFWAMSKEELEKERSGK</sequence>
<dbReference type="RefSeq" id="WP_208022660.1">
    <property type="nucleotide sequence ID" value="NZ_BEXT01000001.1"/>
</dbReference>
<reference evidence="4" key="2">
    <citation type="submission" date="2019-01" db="EMBL/GenBank/DDBJ databases">
        <title>Genome sequence of Desulfonema ishimotonii strain Tokyo 01.</title>
        <authorList>
            <person name="Fukui M."/>
        </authorList>
    </citation>
    <scope>NUCLEOTIDE SEQUENCE [LARGE SCALE GENOMIC DNA]</scope>
    <source>
        <strain evidence="4">Tokyo 01</strain>
    </source>
</reference>
<dbReference type="EMBL" id="BEXT01000001">
    <property type="protein sequence ID" value="GBC63812.1"/>
    <property type="molecule type" value="Genomic_DNA"/>
</dbReference>
<accession>A0A401G3J2</accession>
<keyword evidence="1" id="KW-0732">Signal</keyword>
<dbReference type="InterPro" id="IPR058837">
    <property type="entry name" value="MamS_MamX_dom"/>
</dbReference>
<organism evidence="3 4">
    <name type="scientific">Desulfonema ishimotonii</name>
    <dbReference type="NCBI Taxonomy" id="45657"/>
    <lineage>
        <taxon>Bacteria</taxon>
        <taxon>Pseudomonadati</taxon>
        <taxon>Thermodesulfobacteriota</taxon>
        <taxon>Desulfobacteria</taxon>
        <taxon>Desulfobacterales</taxon>
        <taxon>Desulfococcaceae</taxon>
        <taxon>Desulfonema</taxon>
    </lineage>
</organism>
<dbReference type="AlphaFoldDB" id="A0A401G3J2"/>
<evidence type="ECO:0000313" key="4">
    <source>
        <dbReference type="Proteomes" id="UP000288096"/>
    </source>
</evidence>
<evidence type="ECO:0000313" key="3">
    <source>
        <dbReference type="EMBL" id="GBC63812.1"/>
    </source>
</evidence>
<dbReference type="Pfam" id="PF26390">
    <property type="entry name" value="MamS_MamX"/>
    <property type="match status" value="1"/>
</dbReference>
<comment type="caution">
    <text evidence="3">The sequence shown here is derived from an EMBL/GenBank/DDBJ whole genome shotgun (WGS) entry which is preliminary data.</text>
</comment>
<feature type="chain" id="PRO_5019404084" description="Magnetosome protein MamS/MamX domain-containing protein" evidence="1">
    <location>
        <begin position="28"/>
        <end position="163"/>
    </location>
</feature>
<reference evidence="4" key="1">
    <citation type="submission" date="2017-11" db="EMBL/GenBank/DDBJ databases">
        <authorList>
            <person name="Watanabe M."/>
            <person name="Kojima H."/>
        </authorList>
    </citation>
    <scope>NUCLEOTIDE SEQUENCE [LARGE SCALE GENOMIC DNA]</scope>
    <source>
        <strain evidence="4">Tokyo 01</strain>
    </source>
</reference>
<keyword evidence="4" id="KW-1185">Reference proteome</keyword>
<gene>
    <name evidence="3" type="ORF">DENIS_4810</name>
</gene>
<protein>
    <recommendedName>
        <fullName evidence="2">Magnetosome protein MamS/MamX domain-containing protein</fullName>
    </recommendedName>
</protein>
<name>A0A401G3J2_9BACT</name>
<evidence type="ECO:0000256" key="1">
    <source>
        <dbReference type="SAM" id="SignalP"/>
    </source>
</evidence>